<dbReference type="CDD" id="cd00156">
    <property type="entry name" value="REC"/>
    <property type="match status" value="1"/>
</dbReference>
<evidence type="ECO:0000313" key="4">
    <source>
        <dbReference type="EMBL" id="RXR34655.1"/>
    </source>
</evidence>
<dbReference type="PROSITE" id="PS50930">
    <property type="entry name" value="HTH_LYTTR"/>
    <property type="match status" value="1"/>
</dbReference>
<comment type="caution">
    <text evidence="4">The sequence shown here is derived from an EMBL/GenBank/DDBJ whole genome shotgun (WGS) entry which is preliminary data.</text>
</comment>
<dbReference type="Gene3D" id="3.40.50.2300">
    <property type="match status" value="1"/>
</dbReference>
<dbReference type="Pfam" id="PF00072">
    <property type="entry name" value="Response_reg"/>
    <property type="match status" value="1"/>
</dbReference>
<dbReference type="RefSeq" id="WP_129463067.1">
    <property type="nucleotide sequence ID" value="NZ_SBKQ01000002.1"/>
</dbReference>
<dbReference type="SMART" id="SM00850">
    <property type="entry name" value="LytTR"/>
    <property type="match status" value="1"/>
</dbReference>
<dbReference type="SUPFAM" id="SSF52172">
    <property type="entry name" value="CheY-like"/>
    <property type="match status" value="1"/>
</dbReference>
<organism evidence="4 5">
    <name type="scientific">Flavobacterium piscinae</name>
    <dbReference type="NCBI Taxonomy" id="2506424"/>
    <lineage>
        <taxon>Bacteria</taxon>
        <taxon>Pseudomonadati</taxon>
        <taxon>Bacteroidota</taxon>
        <taxon>Flavobacteriia</taxon>
        <taxon>Flavobacteriales</taxon>
        <taxon>Flavobacteriaceae</taxon>
        <taxon>Flavobacterium</taxon>
    </lineage>
</organism>
<feature type="modified residue" description="4-aspartylphosphate" evidence="1">
    <location>
        <position position="55"/>
    </location>
</feature>
<feature type="domain" description="HTH LytTR-type" evidence="3">
    <location>
        <begin position="139"/>
        <end position="214"/>
    </location>
</feature>
<dbReference type="InterPro" id="IPR007492">
    <property type="entry name" value="LytTR_DNA-bd_dom"/>
</dbReference>
<keyword evidence="1" id="KW-0597">Phosphoprotein</keyword>
<dbReference type="Proteomes" id="UP000289734">
    <property type="component" value="Unassembled WGS sequence"/>
</dbReference>
<dbReference type="PANTHER" id="PTHR37299:SF1">
    <property type="entry name" value="STAGE 0 SPORULATION PROTEIN A HOMOLOG"/>
    <property type="match status" value="1"/>
</dbReference>
<keyword evidence="5" id="KW-1185">Reference proteome</keyword>
<feature type="domain" description="Response regulatory" evidence="2">
    <location>
        <begin position="2"/>
        <end position="116"/>
    </location>
</feature>
<dbReference type="Pfam" id="PF04397">
    <property type="entry name" value="LytTR"/>
    <property type="match status" value="1"/>
</dbReference>
<protein>
    <submittedName>
        <fullName evidence="4">Response regulator transcription factor</fullName>
    </submittedName>
</protein>
<dbReference type="PROSITE" id="PS50110">
    <property type="entry name" value="RESPONSE_REGULATORY"/>
    <property type="match status" value="1"/>
</dbReference>
<dbReference type="GO" id="GO:0003677">
    <property type="term" value="F:DNA binding"/>
    <property type="evidence" value="ECO:0007669"/>
    <property type="project" value="InterPro"/>
</dbReference>
<evidence type="ECO:0000256" key="1">
    <source>
        <dbReference type="PROSITE-ProRule" id="PRU00169"/>
    </source>
</evidence>
<sequence length="246" mass="28592">MKALILDDNTKISSMIQSLLEKYFSKSIRQIDTVASVKQAVEAIQREEYQLFLFDIHLGKETSFEIFTQIEKTNAKVIFITGHEKYAIEAIKHKAFDYILKPINIAEFKAAIEKALETIQKEQKTGSANEFRIKQENSLMLRALDSIKLVRLNEVVYLEASGPYTDVYLDNQEKITVTKHLKDFENKLEETGFFRVHNSFIINTLKINKIVKKDGLTVEMNSKKSIVLSTRRKEDFLRFIENFLEI</sequence>
<dbReference type="AlphaFoldDB" id="A0A4Q1KXP7"/>
<evidence type="ECO:0000313" key="5">
    <source>
        <dbReference type="Proteomes" id="UP000289734"/>
    </source>
</evidence>
<evidence type="ECO:0000259" key="3">
    <source>
        <dbReference type="PROSITE" id="PS50930"/>
    </source>
</evidence>
<dbReference type="SMART" id="SM00448">
    <property type="entry name" value="REC"/>
    <property type="match status" value="1"/>
</dbReference>
<accession>A0A4Q1KXP7</accession>
<dbReference type="InterPro" id="IPR001789">
    <property type="entry name" value="Sig_transdc_resp-reg_receiver"/>
</dbReference>
<dbReference type="InterPro" id="IPR046947">
    <property type="entry name" value="LytR-like"/>
</dbReference>
<reference evidence="5" key="1">
    <citation type="submission" date="2019-01" db="EMBL/GenBank/DDBJ databases">
        <title>Cytophagaceae bacterium strain CAR-16.</title>
        <authorList>
            <person name="Chen W.-M."/>
        </authorList>
    </citation>
    <scope>NUCLEOTIDE SEQUENCE [LARGE SCALE GENOMIC DNA]</scope>
    <source>
        <strain evidence="5">ICH-30</strain>
    </source>
</reference>
<gene>
    <name evidence="4" type="ORF">EQG68_01750</name>
</gene>
<name>A0A4Q1KXP7_9FLAO</name>
<dbReference type="OrthoDB" id="2168082at2"/>
<proteinExistence type="predicted"/>
<dbReference type="GO" id="GO:0000156">
    <property type="term" value="F:phosphorelay response regulator activity"/>
    <property type="evidence" value="ECO:0007669"/>
    <property type="project" value="InterPro"/>
</dbReference>
<dbReference type="PANTHER" id="PTHR37299">
    <property type="entry name" value="TRANSCRIPTIONAL REGULATOR-RELATED"/>
    <property type="match status" value="1"/>
</dbReference>
<evidence type="ECO:0000259" key="2">
    <source>
        <dbReference type="PROSITE" id="PS50110"/>
    </source>
</evidence>
<dbReference type="EMBL" id="SBKQ01000002">
    <property type="protein sequence ID" value="RXR34655.1"/>
    <property type="molecule type" value="Genomic_DNA"/>
</dbReference>
<dbReference type="InterPro" id="IPR011006">
    <property type="entry name" value="CheY-like_superfamily"/>
</dbReference>
<dbReference type="Gene3D" id="2.40.50.1020">
    <property type="entry name" value="LytTr DNA-binding domain"/>
    <property type="match status" value="1"/>
</dbReference>